<dbReference type="STRING" id="1802061.A3A93_00450"/>
<accession>A0A1F7IR09</accession>
<protein>
    <recommendedName>
        <fullName evidence="3">SGNH/GDSL hydrolase family protein</fullName>
    </recommendedName>
</protein>
<reference evidence="1 2" key="1">
    <citation type="journal article" date="2016" name="Nat. Commun.">
        <title>Thousands of microbial genomes shed light on interconnected biogeochemical processes in an aquifer system.</title>
        <authorList>
            <person name="Anantharaman K."/>
            <person name="Brown C.T."/>
            <person name="Hug L.A."/>
            <person name="Sharon I."/>
            <person name="Castelle C.J."/>
            <person name="Probst A.J."/>
            <person name="Thomas B.C."/>
            <person name="Singh A."/>
            <person name="Wilkins M.J."/>
            <person name="Karaoz U."/>
            <person name="Brodie E.L."/>
            <person name="Williams K.H."/>
            <person name="Hubbard S.S."/>
            <person name="Banfield J.F."/>
        </authorList>
    </citation>
    <scope>NUCLEOTIDE SEQUENCE [LARGE SCALE GENOMIC DNA]</scope>
</reference>
<dbReference type="AlphaFoldDB" id="A0A1F7IR09"/>
<name>A0A1F7IR09_9BACT</name>
<evidence type="ECO:0000313" key="2">
    <source>
        <dbReference type="Proteomes" id="UP000177141"/>
    </source>
</evidence>
<dbReference type="Gene3D" id="3.40.50.1110">
    <property type="entry name" value="SGNH hydrolase"/>
    <property type="match status" value="1"/>
</dbReference>
<evidence type="ECO:0008006" key="3">
    <source>
        <dbReference type="Google" id="ProtNLM"/>
    </source>
</evidence>
<dbReference type="InterPro" id="IPR036514">
    <property type="entry name" value="SGNH_hydro_sf"/>
</dbReference>
<sequence length="292" mass="33785">MSSLIFIFFLNHKKDLSAQEPYYKPWETESVLLQLGKNTQYDILMMGSSHGRIFSRNRNHEIVERVLQKKVATIAGGGGACVIPEKVFLSTFYDMKNSTNAIFYFIDPWCFYTRKYNEGYAFRNEPLDRILLQNLKSSEIDKTIISVYEEKKDFLNGPPKSIPIIEANTGSLTSIDESAVERRILNLYNGSIPEEINLKYQKTMEEIINLAQNHKAILILILPATLYEDPKYEDILKLLQKYEQKYQITLLDKSKAITGVSLYYDYDHLNSKGVEVFLEKLLVSFNKKGIFL</sequence>
<evidence type="ECO:0000313" key="1">
    <source>
        <dbReference type="EMBL" id="OGK45795.1"/>
    </source>
</evidence>
<proteinExistence type="predicted"/>
<dbReference type="SUPFAM" id="SSF52266">
    <property type="entry name" value="SGNH hydrolase"/>
    <property type="match status" value="1"/>
</dbReference>
<dbReference type="EMBL" id="MGAL01000049">
    <property type="protein sequence ID" value="OGK45795.1"/>
    <property type="molecule type" value="Genomic_DNA"/>
</dbReference>
<comment type="caution">
    <text evidence="1">The sequence shown here is derived from an EMBL/GenBank/DDBJ whole genome shotgun (WGS) entry which is preliminary data.</text>
</comment>
<gene>
    <name evidence="1" type="ORF">A3A93_00450</name>
</gene>
<organism evidence="1 2">
    <name type="scientific">Candidatus Roizmanbacteria bacterium RIFCSPLOWO2_01_FULL_38_12</name>
    <dbReference type="NCBI Taxonomy" id="1802061"/>
    <lineage>
        <taxon>Bacteria</taxon>
        <taxon>Candidatus Roizmaniibacteriota</taxon>
    </lineage>
</organism>
<dbReference type="Proteomes" id="UP000177141">
    <property type="component" value="Unassembled WGS sequence"/>
</dbReference>